<sequence length="304" mass="35019">MKQKFIILTDSSSTINPLHLNNLPIRVLPLSIMRSDEKLFEDEPNTLSSQDVFDYIEQGYSFSTSSSVLGNVYQVVEELSKEYEKIIFIGISRGFSSQFNNLKMVAQDFPHKLIVTDTQTFGYALEHLALSLIKMLNERDYTDQEIRNYINQFSLYSTSMFACKDIRGLVKSGRISKIKGIFLKIAHVIPIIKQEYKNHYGGLARNYDQAHVKMIDLIDHVYNNQLNAGNIEKVAILHANLDAAHLASITDYLINHYGIKKTDIVYRNGPNVFTVYTREKSFAIQMITKIQKVHIKEYYNLDQE</sequence>
<dbReference type="PANTHER" id="PTHR33434">
    <property type="entry name" value="DEGV DOMAIN-CONTAINING PROTEIN DR_1986-RELATED"/>
    <property type="match status" value="1"/>
</dbReference>
<organism evidence="2 3">
    <name type="scientific">Ureaplasma zalophigenitalium</name>
    <dbReference type="NCBI Taxonomy" id="907723"/>
    <lineage>
        <taxon>Bacteria</taxon>
        <taxon>Bacillati</taxon>
        <taxon>Mycoplasmatota</taxon>
        <taxon>Mycoplasmoidales</taxon>
        <taxon>Mycoplasmoidaceae</taxon>
        <taxon>Ureaplasma</taxon>
    </lineage>
</organism>
<dbReference type="Gene3D" id="3.30.1180.10">
    <property type="match status" value="1"/>
</dbReference>
<evidence type="ECO:0000256" key="1">
    <source>
        <dbReference type="ARBA" id="ARBA00023121"/>
    </source>
</evidence>
<dbReference type="Proteomes" id="UP001207252">
    <property type="component" value="Unassembled WGS sequence"/>
</dbReference>
<dbReference type="EMBL" id="JAOXHJ010000002">
    <property type="protein sequence ID" value="MCV3754019.1"/>
    <property type="molecule type" value="Genomic_DNA"/>
</dbReference>
<dbReference type="RefSeq" id="WP_263817823.1">
    <property type="nucleotide sequence ID" value="NZ_JAOXHJ010000002.1"/>
</dbReference>
<keyword evidence="1" id="KW-0446">Lipid-binding</keyword>
<dbReference type="InterPro" id="IPR043168">
    <property type="entry name" value="DegV_C"/>
</dbReference>
<dbReference type="PROSITE" id="PS51482">
    <property type="entry name" value="DEGV"/>
    <property type="match status" value="1"/>
</dbReference>
<name>A0ABT3BP56_9BACT</name>
<proteinExistence type="predicted"/>
<reference evidence="2 3" key="1">
    <citation type="journal article" date="2020" name="Int. J. Syst. Evol. Microbiol.">
        <title>Ureaplasma miroungigenitalium sp. nov. isolated from northern elephant seals (Mirounga angustirostris) and Ureaplasma zalophigenitalium sp. nov. isolated from California sea lions (Zalophus californianus).</title>
        <authorList>
            <person name="Volokhov D.V."/>
            <person name="Gulland F.M."/>
            <person name="Gao Y."/>
            <person name="Chizhikov V.E."/>
        </authorList>
    </citation>
    <scope>NUCLEOTIDE SEQUENCE [LARGE SCALE GENOMIC DNA]</scope>
    <source>
        <strain evidence="2 3">CSL7644-GEN</strain>
    </source>
</reference>
<evidence type="ECO:0000313" key="3">
    <source>
        <dbReference type="Proteomes" id="UP001207252"/>
    </source>
</evidence>
<evidence type="ECO:0000313" key="2">
    <source>
        <dbReference type="EMBL" id="MCV3754019.1"/>
    </source>
</evidence>
<dbReference type="Pfam" id="PF02645">
    <property type="entry name" value="DegV"/>
    <property type="match status" value="1"/>
</dbReference>
<dbReference type="SUPFAM" id="SSF82549">
    <property type="entry name" value="DAK1/DegV-like"/>
    <property type="match status" value="1"/>
</dbReference>
<accession>A0ABT3BP56</accession>
<dbReference type="PANTHER" id="PTHR33434:SF2">
    <property type="entry name" value="FATTY ACID-BINDING PROTEIN TM_1468"/>
    <property type="match status" value="1"/>
</dbReference>
<keyword evidence="3" id="KW-1185">Reference proteome</keyword>
<dbReference type="InterPro" id="IPR050270">
    <property type="entry name" value="DegV_domain_contain"/>
</dbReference>
<gene>
    <name evidence="2" type="ORF">OF365_01395</name>
</gene>
<dbReference type="NCBIfam" id="TIGR00762">
    <property type="entry name" value="DegV"/>
    <property type="match status" value="1"/>
</dbReference>
<protein>
    <submittedName>
        <fullName evidence="2">DegV family protein</fullName>
    </submittedName>
</protein>
<dbReference type="InterPro" id="IPR003797">
    <property type="entry name" value="DegV"/>
</dbReference>
<comment type="caution">
    <text evidence="2">The sequence shown here is derived from an EMBL/GenBank/DDBJ whole genome shotgun (WGS) entry which is preliminary data.</text>
</comment>
<dbReference type="Gene3D" id="3.40.50.10170">
    <property type="match status" value="1"/>
</dbReference>